<keyword evidence="1" id="KW-0732">Signal</keyword>
<evidence type="ECO:0000313" key="2">
    <source>
        <dbReference type="EMBL" id="CAE0360631.1"/>
    </source>
</evidence>
<feature type="chain" id="PRO_5031444446" evidence="1">
    <location>
        <begin position="29"/>
        <end position="491"/>
    </location>
</feature>
<sequence>MPCNAGNKKHLSFIIVLVWLTLPRRGDGDDIFTKIRRKPEMFIGLDRHGTDFSASWLTTIPNMLRVAARSNGRGLETQKDMKGATDALQQGGSCRGHRAETARTRDMLDFLAVHLGGYTKYGDPLYHKDALYTRTPASRKLQLARNLLHSLLNESTDKTMKNNVASDNIERENSRHKTLCVVSLCFRCTSFYDVERRSIEAVFMQIAVRALHLTCEVVVAGVMRFVQDEDSYAARRAGFDAWFPVEHSNITTRPTNWTGFWAHPSKRHAWQTVAQLAQKLKRLRSASVSDDEALHFFQQAHGQGSARLKRYDAILWSEQDMLILPRYPASVLLSAGRRFCKNRFAVVQPWRAHAIPKSAIHKEATVHPILSFLQLDQVSCCFLHDRSRFGFWGKSEKVEAIPVTSSSLAFLELGSSTKNKQGGIIIGLAGNNDCRKRMLYYPCWLHVTSEEYHCPCSQLILKPEAQKARLANLSLPPNGAASAFMGCRQSV</sequence>
<dbReference type="AlphaFoldDB" id="A0A7S3JRJ7"/>
<protein>
    <submittedName>
        <fullName evidence="2">Uncharacterized protein</fullName>
    </submittedName>
</protein>
<reference evidence="2" key="1">
    <citation type="submission" date="2021-01" db="EMBL/GenBank/DDBJ databases">
        <authorList>
            <person name="Corre E."/>
            <person name="Pelletier E."/>
            <person name="Niang G."/>
            <person name="Scheremetjew M."/>
            <person name="Finn R."/>
            <person name="Kale V."/>
            <person name="Holt S."/>
            <person name="Cochrane G."/>
            <person name="Meng A."/>
            <person name="Brown T."/>
            <person name="Cohen L."/>
        </authorList>
    </citation>
    <scope>NUCLEOTIDE SEQUENCE</scope>
    <source>
        <strain evidence="2">CCMP1510</strain>
    </source>
</reference>
<gene>
    <name evidence="2" type="ORF">ALAG00032_LOCUS1361</name>
</gene>
<dbReference type="EMBL" id="HBIJ01001942">
    <property type="protein sequence ID" value="CAE0360631.1"/>
    <property type="molecule type" value="Transcribed_RNA"/>
</dbReference>
<feature type="signal peptide" evidence="1">
    <location>
        <begin position="1"/>
        <end position="28"/>
    </location>
</feature>
<organism evidence="2">
    <name type="scientific">Aureoumbra lagunensis</name>
    <dbReference type="NCBI Taxonomy" id="44058"/>
    <lineage>
        <taxon>Eukaryota</taxon>
        <taxon>Sar</taxon>
        <taxon>Stramenopiles</taxon>
        <taxon>Ochrophyta</taxon>
        <taxon>Pelagophyceae</taxon>
        <taxon>Pelagomonadales</taxon>
        <taxon>Aureoumbra</taxon>
    </lineage>
</organism>
<proteinExistence type="predicted"/>
<name>A0A7S3JRJ7_9STRA</name>
<accession>A0A7S3JRJ7</accession>
<evidence type="ECO:0000256" key="1">
    <source>
        <dbReference type="SAM" id="SignalP"/>
    </source>
</evidence>